<protein>
    <recommendedName>
        <fullName evidence="3">RxLR effector protein</fullName>
    </recommendedName>
</protein>
<dbReference type="EMBL" id="NBNE01007754">
    <property type="protein sequence ID" value="OWZ00273.1"/>
    <property type="molecule type" value="Genomic_DNA"/>
</dbReference>
<comment type="caution">
    <text evidence="1">The sequence shown here is derived from an EMBL/GenBank/DDBJ whole genome shotgun (WGS) entry which is preliminary data.</text>
</comment>
<sequence length="144" mass="16381">RSEKLSADDVFHHLGLSYKGDDFLKSPALSTWISYVTKLGKFDEGYAADFTVINELEKHTNSYDLAWKIENVMDQALQDNNAALKNVVGKLQNEQFKRWMSKGWSTKRVNHAIALASTLRGDPADGTFTRVYLAYFDFHRANTS</sequence>
<dbReference type="Proteomes" id="UP000198211">
    <property type="component" value="Unassembled WGS sequence"/>
</dbReference>
<reference evidence="2" key="1">
    <citation type="submission" date="2017-03" db="EMBL/GenBank/DDBJ databases">
        <title>Phytopthora megakarya and P. palmivora, two closely related causual agents of cacao black pod achieved similar genome size and gene model numbers by different mechanisms.</title>
        <authorList>
            <person name="Ali S."/>
            <person name="Shao J."/>
            <person name="Larry D.J."/>
            <person name="Kronmiller B."/>
            <person name="Shen D."/>
            <person name="Strem M.D."/>
            <person name="Melnick R.L."/>
            <person name="Guiltinan M.J."/>
            <person name="Tyler B.M."/>
            <person name="Meinhardt L.W."/>
            <person name="Bailey B.A."/>
        </authorList>
    </citation>
    <scope>NUCLEOTIDE SEQUENCE [LARGE SCALE GENOMIC DNA]</scope>
    <source>
        <strain evidence="2">zdho120</strain>
    </source>
</reference>
<feature type="non-terminal residue" evidence="1">
    <location>
        <position position="1"/>
    </location>
</feature>
<accession>A0A225V4L5</accession>
<evidence type="ECO:0008006" key="3">
    <source>
        <dbReference type="Google" id="ProtNLM"/>
    </source>
</evidence>
<proteinExistence type="predicted"/>
<organism evidence="1 2">
    <name type="scientific">Phytophthora megakarya</name>
    <dbReference type="NCBI Taxonomy" id="4795"/>
    <lineage>
        <taxon>Eukaryota</taxon>
        <taxon>Sar</taxon>
        <taxon>Stramenopiles</taxon>
        <taxon>Oomycota</taxon>
        <taxon>Peronosporomycetes</taxon>
        <taxon>Peronosporales</taxon>
        <taxon>Peronosporaceae</taxon>
        <taxon>Phytophthora</taxon>
    </lineage>
</organism>
<evidence type="ECO:0000313" key="2">
    <source>
        <dbReference type="Proteomes" id="UP000198211"/>
    </source>
</evidence>
<gene>
    <name evidence="1" type="ORF">PHMEG_00028575</name>
</gene>
<keyword evidence="2" id="KW-1185">Reference proteome</keyword>
<dbReference type="STRING" id="4795.A0A225V4L5"/>
<evidence type="ECO:0000313" key="1">
    <source>
        <dbReference type="EMBL" id="OWZ00273.1"/>
    </source>
</evidence>
<dbReference type="OrthoDB" id="93216at2759"/>
<name>A0A225V4L5_9STRA</name>
<dbReference type="AlphaFoldDB" id="A0A225V4L5"/>